<dbReference type="InterPro" id="IPR036942">
    <property type="entry name" value="Beta-barrel_TonB_sf"/>
</dbReference>
<dbReference type="Pfam" id="PF07715">
    <property type="entry name" value="Plug"/>
    <property type="match status" value="1"/>
</dbReference>
<name>A0ABS7U5E1_9BACT</name>
<dbReference type="Proteomes" id="UP001139031">
    <property type="component" value="Unassembled WGS sequence"/>
</dbReference>
<keyword evidence="2 4" id="KW-0472">Membrane</keyword>
<reference evidence="9" key="1">
    <citation type="submission" date="2021-08" db="EMBL/GenBank/DDBJ databases">
        <authorList>
            <person name="Stevens D.C."/>
        </authorList>
    </citation>
    <scope>NUCLEOTIDE SEQUENCE</scope>
    <source>
        <strain evidence="9">DSM 53165</strain>
    </source>
</reference>
<feature type="region of interest" description="Disordered" evidence="5">
    <location>
        <begin position="30"/>
        <end position="94"/>
    </location>
</feature>
<keyword evidence="6" id="KW-0732">Signal</keyword>
<keyword evidence="3" id="KW-0998">Cell outer membrane</keyword>
<dbReference type="Gene3D" id="2.60.40.1120">
    <property type="entry name" value="Carboxypeptidase-like, regulatory domain"/>
    <property type="match status" value="1"/>
</dbReference>
<dbReference type="InterPro" id="IPR000531">
    <property type="entry name" value="Beta-barrel_TonB"/>
</dbReference>
<feature type="chain" id="PRO_5046229952" evidence="6">
    <location>
        <begin position="30"/>
        <end position="1049"/>
    </location>
</feature>
<gene>
    <name evidence="9" type="ORF">K7C98_40365</name>
</gene>
<comment type="caution">
    <text evidence="9">The sequence shown here is derived from an EMBL/GenBank/DDBJ whole genome shotgun (WGS) entry which is preliminary data.</text>
</comment>
<accession>A0ABS7U5E1</accession>
<keyword evidence="4" id="KW-0798">TonB box</keyword>
<evidence type="ECO:0000313" key="9">
    <source>
        <dbReference type="EMBL" id="MBZ5715525.1"/>
    </source>
</evidence>
<feature type="domain" description="TonB-dependent receptor plug" evidence="8">
    <location>
        <begin position="229"/>
        <end position="317"/>
    </location>
</feature>
<evidence type="ECO:0000259" key="8">
    <source>
        <dbReference type="Pfam" id="PF07715"/>
    </source>
</evidence>
<dbReference type="RefSeq" id="WP_224197264.1">
    <property type="nucleotide sequence ID" value="NZ_JAIRAU010000057.1"/>
</dbReference>
<proteinExistence type="inferred from homology"/>
<evidence type="ECO:0000256" key="6">
    <source>
        <dbReference type="SAM" id="SignalP"/>
    </source>
</evidence>
<protein>
    <submittedName>
        <fullName evidence="9">TonB-dependent receptor</fullName>
    </submittedName>
</protein>
<dbReference type="InterPro" id="IPR037066">
    <property type="entry name" value="Plug_dom_sf"/>
</dbReference>
<dbReference type="EMBL" id="JAIRAU010000057">
    <property type="protein sequence ID" value="MBZ5715525.1"/>
    <property type="molecule type" value="Genomic_DNA"/>
</dbReference>
<keyword evidence="10" id="KW-1185">Reference proteome</keyword>
<dbReference type="InterPro" id="IPR008969">
    <property type="entry name" value="CarboxyPept-like_regulatory"/>
</dbReference>
<keyword evidence="9" id="KW-0675">Receptor</keyword>
<feature type="compositionally biased region" description="Low complexity" evidence="5">
    <location>
        <begin position="49"/>
        <end position="61"/>
    </location>
</feature>
<dbReference type="SUPFAM" id="SSF56935">
    <property type="entry name" value="Porins"/>
    <property type="match status" value="1"/>
</dbReference>
<evidence type="ECO:0000259" key="7">
    <source>
        <dbReference type="Pfam" id="PF00593"/>
    </source>
</evidence>
<evidence type="ECO:0000256" key="5">
    <source>
        <dbReference type="SAM" id="MobiDB-lite"/>
    </source>
</evidence>
<comment type="subcellular location">
    <subcellularLocation>
        <location evidence="1 4">Cell outer membrane</location>
    </subcellularLocation>
</comment>
<evidence type="ECO:0000256" key="2">
    <source>
        <dbReference type="ARBA" id="ARBA00023136"/>
    </source>
</evidence>
<feature type="compositionally biased region" description="Acidic residues" evidence="5">
    <location>
        <begin position="80"/>
        <end position="94"/>
    </location>
</feature>
<organism evidence="9 10">
    <name type="scientific">Nannocystis pusilla</name>
    <dbReference type="NCBI Taxonomy" id="889268"/>
    <lineage>
        <taxon>Bacteria</taxon>
        <taxon>Pseudomonadati</taxon>
        <taxon>Myxococcota</taxon>
        <taxon>Polyangia</taxon>
        <taxon>Nannocystales</taxon>
        <taxon>Nannocystaceae</taxon>
        <taxon>Nannocystis</taxon>
    </lineage>
</organism>
<dbReference type="InterPro" id="IPR012910">
    <property type="entry name" value="Plug_dom"/>
</dbReference>
<dbReference type="SUPFAM" id="SSF49464">
    <property type="entry name" value="Carboxypeptidase regulatory domain-like"/>
    <property type="match status" value="1"/>
</dbReference>
<evidence type="ECO:0000256" key="3">
    <source>
        <dbReference type="ARBA" id="ARBA00023237"/>
    </source>
</evidence>
<dbReference type="Pfam" id="PF13620">
    <property type="entry name" value="CarboxypepD_reg"/>
    <property type="match status" value="1"/>
</dbReference>
<dbReference type="Gene3D" id="2.170.130.10">
    <property type="entry name" value="TonB-dependent receptor, plug domain"/>
    <property type="match status" value="1"/>
</dbReference>
<sequence>MFLRTCKSPALLTLVAAVGAGVCARSVRAAGPRDYEGPTGFDNDGTVIEQPAAGQPPADAEQPPEEQPVEQPAEAPEPPPAEEEEGGCAEDDGFCVEDLTNDAEALKKEMAPKRQIKVAGDAGTIKGRVLDASSGSPLIGVGVAVVGTDYKTRTDINGEYELSVPPGTYQVRISYDAYEGMTISGVAVAKDQAQALDRELKPIAGMTQTVVVKAEINKESAAGKLVERKKAASARDVMSRDDIRKSGGGSASSVARRIVGTTVVGDRFIFVRGLGHRYGNTLLDGARLPSPDPNLRTVPLDIIPSGALSAINVQKTATPDVPADFAGASVQLETRETPEKLLFQIDAKVGANTATTFRQANTGDRFAGDNLTFGNLGRDLPSSFDTARPIRPSELADVQTGQPLYSPAQLERFGESLPSLHTAIGRKTAMPNFGAGLQVGNTWKPWGTRLGFLTALQYNNVHQTLREQHRIYSVVGNDEDGYTLEPQPAVRYEGFKTTQNVQASALLLVKWNFDKHHRLELTGVYSRDADNEARTLKGQARNTCSLEIAECLNTRLRYIMRSVAFTRLGGRHEFPGAGGLTLDWFGSFAQARQDDPLLRESLFADNGVGYRVVTNESGKFQFFKLVDNTGSGALNLTLPFKQWRGIDSRFKVGGWAETRRRGFDVRTLDLEVRNYGGLPPGGTGNIFNKDTVGGDIPMMAGGTEPFVINEIVRPDGQDGYKGTQSVYAGYAMLDLPFTRWFRLVGGARFEAHDLTVAPYSPYAPNADPAYRAALRDRLVLPSGSFIFSPRSDMNIRLAGAETVARPEMRELSKFLFVDFAGGFGVQGNPDLKSTRVWNADLRWEWFPGANEVLAASVFYKYFDSPIERVIATSPRLQTFRNAVMAQNVGVELEARKNLSFIHPQARDFSLGVNFAYIYSRVQIPPPTPGDPLNALTSQTRPLEGQSPYVVNAYFAYDSEKSGTNVRLLYNTFGRRIVFVGANHLPDVYEKPIHTLDFALSQRVYKGLNLNFIVNNMLNWRQTYVLGPEDALFYQTRKGTSFILGLSYSM</sequence>
<dbReference type="Gene3D" id="2.40.170.20">
    <property type="entry name" value="TonB-dependent receptor, beta-barrel domain"/>
    <property type="match status" value="1"/>
</dbReference>
<dbReference type="Pfam" id="PF00593">
    <property type="entry name" value="TonB_dep_Rec_b-barrel"/>
    <property type="match status" value="1"/>
</dbReference>
<evidence type="ECO:0000313" key="10">
    <source>
        <dbReference type="Proteomes" id="UP001139031"/>
    </source>
</evidence>
<evidence type="ECO:0000256" key="1">
    <source>
        <dbReference type="ARBA" id="ARBA00004442"/>
    </source>
</evidence>
<comment type="similarity">
    <text evidence="4">Belongs to the TonB-dependent receptor family.</text>
</comment>
<dbReference type="PANTHER" id="PTHR40980:SF5">
    <property type="entry name" value="TONB-DEPENDENT RECEPTOR"/>
    <property type="match status" value="1"/>
</dbReference>
<feature type="domain" description="TonB-dependent receptor-like beta-barrel" evidence="7">
    <location>
        <begin position="563"/>
        <end position="1015"/>
    </location>
</feature>
<dbReference type="PANTHER" id="PTHR40980">
    <property type="entry name" value="PLUG DOMAIN-CONTAINING PROTEIN"/>
    <property type="match status" value="1"/>
</dbReference>
<feature type="signal peptide" evidence="6">
    <location>
        <begin position="1"/>
        <end position="29"/>
    </location>
</feature>
<evidence type="ECO:0000256" key="4">
    <source>
        <dbReference type="RuleBase" id="RU003357"/>
    </source>
</evidence>